<dbReference type="AlphaFoldDB" id="A0AAW0FFZ6"/>
<protein>
    <submittedName>
        <fullName evidence="2">Uncharacterized protein</fullName>
    </submittedName>
</protein>
<keyword evidence="3" id="KW-1185">Reference proteome</keyword>
<reference evidence="2 3" key="1">
    <citation type="submission" date="2022-09" db="EMBL/GenBank/DDBJ databases">
        <authorList>
            <person name="Palmer J.M."/>
        </authorList>
    </citation>
    <scope>NUCLEOTIDE SEQUENCE [LARGE SCALE GENOMIC DNA]</scope>
    <source>
        <strain evidence="2 3">DSM 7382</strain>
    </source>
</reference>
<dbReference type="Proteomes" id="UP001385951">
    <property type="component" value="Unassembled WGS sequence"/>
</dbReference>
<name>A0AAW0FFZ6_9APHY</name>
<proteinExistence type="predicted"/>
<evidence type="ECO:0000313" key="2">
    <source>
        <dbReference type="EMBL" id="KAK7680490.1"/>
    </source>
</evidence>
<evidence type="ECO:0000256" key="1">
    <source>
        <dbReference type="SAM" id="MobiDB-lite"/>
    </source>
</evidence>
<feature type="region of interest" description="Disordered" evidence="1">
    <location>
        <begin position="56"/>
        <end position="75"/>
    </location>
</feature>
<feature type="compositionally biased region" description="Acidic residues" evidence="1">
    <location>
        <begin position="64"/>
        <end position="75"/>
    </location>
</feature>
<comment type="caution">
    <text evidence="2">The sequence shown here is derived from an EMBL/GenBank/DDBJ whole genome shotgun (WGS) entry which is preliminary data.</text>
</comment>
<feature type="region of interest" description="Disordered" evidence="1">
    <location>
        <begin position="1"/>
        <end position="42"/>
    </location>
</feature>
<dbReference type="EMBL" id="JASBNA010000049">
    <property type="protein sequence ID" value="KAK7680490.1"/>
    <property type="molecule type" value="Genomic_DNA"/>
</dbReference>
<sequence>MIKELNDQTTLVQPVSSVSESNASSNTVSNELIRSSQVSISESSLGSIYSSELEDYDVNHIHQEDDDTEEEEEEEDLLYLEHQLTRETTGRLSFISRDYTHSGTSIQSRTLKKIPTLEETIKGHVIWEILSYIYC</sequence>
<feature type="compositionally biased region" description="Low complexity" evidence="1">
    <location>
        <begin position="15"/>
        <end position="42"/>
    </location>
</feature>
<accession>A0AAW0FFZ6</accession>
<evidence type="ECO:0000313" key="3">
    <source>
        <dbReference type="Proteomes" id="UP001385951"/>
    </source>
</evidence>
<gene>
    <name evidence="2" type="ORF">QCA50_016489</name>
</gene>
<organism evidence="2 3">
    <name type="scientific">Cerrena zonata</name>
    <dbReference type="NCBI Taxonomy" id="2478898"/>
    <lineage>
        <taxon>Eukaryota</taxon>
        <taxon>Fungi</taxon>
        <taxon>Dikarya</taxon>
        <taxon>Basidiomycota</taxon>
        <taxon>Agaricomycotina</taxon>
        <taxon>Agaricomycetes</taxon>
        <taxon>Polyporales</taxon>
        <taxon>Cerrenaceae</taxon>
        <taxon>Cerrena</taxon>
    </lineage>
</organism>